<proteinExistence type="predicted"/>
<dbReference type="PANTHER" id="PTHR48207">
    <property type="entry name" value="SUCCINATE--HYDROXYMETHYLGLUTARATE COA-TRANSFERASE"/>
    <property type="match status" value="1"/>
</dbReference>
<sequence length="91" mass="9662">MRIVLMPDQKVATLSSTNAGPLAGIRVVDMATVVMGPYAAQVLGDLGADVIKIESPNDTIRSGLFTKTPGMTSLHLNVNRNKRSIALNLKS</sequence>
<dbReference type="STRING" id="288705.RSal33209_0184"/>
<organism evidence="2 3">
    <name type="scientific">Renibacterium salmoninarum (strain ATCC 33209 / DSM 20767 / JCM 11484 / NBRC 15589 / NCIMB 2235)</name>
    <dbReference type="NCBI Taxonomy" id="288705"/>
    <lineage>
        <taxon>Bacteria</taxon>
        <taxon>Bacillati</taxon>
        <taxon>Actinomycetota</taxon>
        <taxon>Actinomycetes</taxon>
        <taxon>Micrococcales</taxon>
        <taxon>Micrococcaceae</taxon>
        <taxon>Renibacterium</taxon>
    </lineage>
</organism>
<dbReference type="GO" id="GO:0047948">
    <property type="term" value="F:glutarate-CoA ligase activity"/>
    <property type="evidence" value="ECO:0007669"/>
    <property type="project" value="UniProtKB-EC"/>
</dbReference>
<keyword evidence="1" id="KW-0808">Transferase</keyword>
<evidence type="ECO:0000313" key="3">
    <source>
        <dbReference type="Proteomes" id="UP000002007"/>
    </source>
</evidence>
<dbReference type="InterPro" id="IPR023606">
    <property type="entry name" value="CoA-Trfase_III_dom_1_sf"/>
</dbReference>
<keyword evidence="2" id="KW-0436">Ligase</keyword>
<dbReference type="HOGENOM" id="CLU_2424797_0_0_11"/>
<dbReference type="EC" id="6.2.1.6" evidence="2"/>
<dbReference type="Proteomes" id="UP000002007">
    <property type="component" value="Chromosome"/>
</dbReference>
<dbReference type="PANTHER" id="PTHR48207:SF4">
    <property type="entry name" value="BLL6097 PROTEIN"/>
    <property type="match status" value="1"/>
</dbReference>
<dbReference type="InterPro" id="IPR003673">
    <property type="entry name" value="CoA-Trfase_fam_III"/>
</dbReference>
<keyword evidence="3" id="KW-1185">Reference proteome</keyword>
<dbReference type="Gene3D" id="3.40.50.10540">
    <property type="entry name" value="Crotonobetainyl-coa:carnitine coa-transferase, domain 1"/>
    <property type="match status" value="1"/>
</dbReference>
<name>A9WLI0_RENSM</name>
<gene>
    <name evidence="2" type="ordered locus">RSal33209_0184</name>
</gene>
<evidence type="ECO:0000256" key="1">
    <source>
        <dbReference type="ARBA" id="ARBA00022679"/>
    </source>
</evidence>
<dbReference type="eggNOG" id="COG1804">
    <property type="taxonomic scope" value="Bacteria"/>
</dbReference>
<dbReference type="GO" id="GO:0008410">
    <property type="term" value="F:CoA-transferase activity"/>
    <property type="evidence" value="ECO:0007669"/>
    <property type="project" value="TreeGrafter"/>
</dbReference>
<dbReference type="EMBL" id="CP000910">
    <property type="protein sequence ID" value="ABY21940.1"/>
    <property type="molecule type" value="Genomic_DNA"/>
</dbReference>
<protein>
    <submittedName>
        <fullName evidence="2">Glutarate-CoA ligase</fullName>
        <ecNumber evidence="2">6.2.1.6</ecNumber>
    </submittedName>
</protein>
<dbReference type="AlphaFoldDB" id="A9WLI0"/>
<evidence type="ECO:0000313" key="2">
    <source>
        <dbReference type="EMBL" id="ABY21940.1"/>
    </source>
</evidence>
<reference evidence="3" key="1">
    <citation type="journal article" date="2008" name="J. Bacteriol.">
        <title>Genome sequence of the fish pathogen Renibacterium salmoninarum suggests reductive evolution away from an environmental Arthrobacter ancestor.</title>
        <authorList>
            <person name="Wiens G.D."/>
            <person name="Rockey D.D."/>
            <person name="Wu Z."/>
            <person name="Chang J."/>
            <person name="Levy R."/>
            <person name="Crane S."/>
            <person name="Chen D.S."/>
            <person name="Capri G.R."/>
            <person name="Burnett J.R."/>
            <person name="Sudheesh P.S."/>
            <person name="Schipma M.J."/>
            <person name="Burd H."/>
            <person name="Bhattacharyya A."/>
            <person name="Rhodes L.D."/>
            <person name="Kaul R."/>
            <person name="Strom M.S."/>
        </authorList>
    </citation>
    <scope>NUCLEOTIDE SEQUENCE [LARGE SCALE GENOMIC DNA]</scope>
    <source>
        <strain evidence="3">ATCC 33209 / DSM 20767 / JCM 11484 / NBRC 15589 / NCIMB 2235</strain>
    </source>
</reference>
<accession>A9WLI0</accession>
<dbReference type="Pfam" id="PF02515">
    <property type="entry name" value="CoA_transf_3"/>
    <property type="match status" value="1"/>
</dbReference>
<dbReference type="SUPFAM" id="SSF89796">
    <property type="entry name" value="CoA-transferase family III (CaiB/BaiF)"/>
    <property type="match status" value="1"/>
</dbReference>
<dbReference type="InterPro" id="IPR050483">
    <property type="entry name" value="CoA-transferase_III_domain"/>
</dbReference>
<dbReference type="KEGG" id="rsa:RSal33209_0184"/>